<dbReference type="InterPro" id="IPR003593">
    <property type="entry name" value="AAA+_ATPase"/>
</dbReference>
<protein>
    <submittedName>
        <fullName evidence="2">ATPase-like protein</fullName>
    </submittedName>
</protein>
<proteinExistence type="predicted"/>
<dbReference type="Gene3D" id="3.40.50.300">
    <property type="entry name" value="P-loop containing nucleotide triphosphate hydrolases"/>
    <property type="match status" value="1"/>
</dbReference>
<evidence type="ECO:0000313" key="3">
    <source>
        <dbReference type="Proteomes" id="UP000077701"/>
    </source>
</evidence>
<dbReference type="EMBL" id="BDCX01000004">
    <property type="protein sequence ID" value="GAT66376.1"/>
    <property type="molecule type" value="Genomic_DNA"/>
</dbReference>
<comment type="caution">
    <text evidence="2">The sequence shown here is derived from an EMBL/GenBank/DDBJ whole genome shotgun (WGS) entry which is preliminary data.</text>
</comment>
<dbReference type="SUPFAM" id="SSF48452">
    <property type="entry name" value="TPR-like"/>
    <property type="match status" value="1"/>
</dbReference>
<dbReference type="STRING" id="161355.PS9374_02025"/>
<reference evidence="2 3" key="1">
    <citation type="journal article" date="2016" name="Genome Announc.">
        <title>Draft Genome Sequence of Planomonospora sphaerica JCM9374, a Rare Actinomycete.</title>
        <authorList>
            <person name="Dohra H."/>
            <person name="Suzuki T."/>
            <person name="Inoue Y."/>
            <person name="Kodani S."/>
        </authorList>
    </citation>
    <scope>NUCLEOTIDE SEQUENCE [LARGE SCALE GENOMIC DNA]</scope>
    <source>
        <strain evidence="2 3">JCM 9374</strain>
    </source>
</reference>
<dbReference type="Pfam" id="PF13401">
    <property type="entry name" value="AAA_22"/>
    <property type="match status" value="1"/>
</dbReference>
<dbReference type="Proteomes" id="UP000077701">
    <property type="component" value="Unassembled WGS sequence"/>
</dbReference>
<dbReference type="InterPro" id="IPR049945">
    <property type="entry name" value="AAA_22"/>
</dbReference>
<reference evidence="3" key="2">
    <citation type="submission" date="2016-04" db="EMBL/GenBank/DDBJ databases">
        <title>Planomonospora sphaerica JCM9374 whole genome shotgun sequence.</title>
        <authorList>
            <person name="Suzuki T."/>
            <person name="Dohra H."/>
            <person name="Kodani S."/>
        </authorList>
    </citation>
    <scope>NUCLEOTIDE SEQUENCE [LARGE SCALE GENOMIC DNA]</scope>
    <source>
        <strain evidence="3">JCM 9374</strain>
    </source>
</reference>
<dbReference type="PANTHER" id="PTHR47691">
    <property type="entry name" value="REGULATOR-RELATED"/>
    <property type="match status" value="1"/>
</dbReference>
<sequence length="655" mass="71298">MGADLFVGRRAESAEIRGLLGRRRHLTLTGAAGAGKSTLARRLADTIEQASPGSVCVLDLSEAPDDLPGLTGMLARALGARVRPGASAFDAVAVELLSRPRTLVLDDCDRVAGTAGVLVDRLLREVGVLRVLATSRQRLGFTGEHTYQLGGLSEDEAVELLTGLAGDRLGGADPAGICRRLDNLPLAIELAAAVPDPAAADLFTDRRDVRRDTRRHGSMGAALGWSHDRCGREERLVWARVSVFSEGFDAEAAQHVCAYGGLTVEQVLGALRGLSDKSVLLCEKDGGGVRYRLPNTVRAFGAALLEDLGEAEEARRRHRDHFLGLTARATTGWRNDQLGWYHRVLPDLANLREAVEDCYARPEERRKGLELVGNLWFLWVCCGRAALGYELLRRGLDLERRPSAERLKALWVQTWMSIQRGDVEDAERTLDECATSDWEGAVDLAPYVSHFRSHLAVARGDVGKALWLIRDARERHRSSGDVFPGFLPTYIVVATGMMLSGEYAQATAVLREGRELCASYRDYWTLARLDLILGLAEHILDNTAAATASVRESLRGARMFDDGVCLTEGLEVFAVIAEGDAHDALALFLLGAAAAARENAGTPSLRSPVLTELLRRSEARLLARNDKEEHDRLIGTGRSTDLLTAVEHALQGLAF</sequence>
<evidence type="ECO:0000259" key="1">
    <source>
        <dbReference type="SMART" id="SM00382"/>
    </source>
</evidence>
<dbReference type="InterPro" id="IPR027417">
    <property type="entry name" value="P-loop_NTPase"/>
</dbReference>
<dbReference type="GO" id="GO:0016887">
    <property type="term" value="F:ATP hydrolysis activity"/>
    <property type="evidence" value="ECO:0007669"/>
    <property type="project" value="InterPro"/>
</dbReference>
<dbReference type="AlphaFoldDB" id="A0A161LNA6"/>
<keyword evidence="3" id="KW-1185">Reference proteome</keyword>
<accession>A0A161LNA6</accession>
<dbReference type="InterPro" id="IPR011990">
    <property type="entry name" value="TPR-like_helical_dom_sf"/>
</dbReference>
<name>A0A161LNA6_9ACTN</name>
<evidence type="ECO:0000313" key="2">
    <source>
        <dbReference type="EMBL" id="GAT66376.1"/>
    </source>
</evidence>
<dbReference type="PANTHER" id="PTHR47691:SF3">
    <property type="entry name" value="HTH-TYPE TRANSCRIPTIONAL REGULATOR RV0890C-RELATED"/>
    <property type="match status" value="1"/>
</dbReference>
<dbReference type="SMART" id="SM00382">
    <property type="entry name" value="AAA"/>
    <property type="match status" value="1"/>
</dbReference>
<organism evidence="2 3">
    <name type="scientific">Planomonospora sphaerica</name>
    <dbReference type="NCBI Taxonomy" id="161355"/>
    <lineage>
        <taxon>Bacteria</taxon>
        <taxon>Bacillati</taxon>
        <taxon>Actinomycetota</taxon>
        <taxon>Actinomycetes</taxon>
        <taxon>Streptosporangiales</taxon>
        <taxon>Streptosporangiaceae</taxon>
        <taxon>Planomonospora</taxon>
    </lineage>
</organism>
<feature type="domain" description="AAA+ ATPase" evidence="1">
    <location>
        <begin position="22"/>
        <end position="162"/>
    </location>
</feature>
<gene>
    <name evidence="2" type="ORF">PS9374_02025</name>
</gene>
<dbReference type="SUPFAM" id="SSF52540">
    <property type="entry name" value="P-loop containing nucleoside triphosphate hydrolases"/>
    <property type="match status" value="1"/>
</dbReference>